<feature type="transmembrane region" description="Helical" evidence="6">
    <location>
        <begin position="342"/>
        <end position="366"/>
    </location>
</feature>
<evidence type="ECO:0000256" key="3">
    <source>
        <dbReference type="ARBA" id="ARBA00022692"/>
    </source>
</evidence>
<dbReference type="Proteomes" id="UP000679220">
    <property type="component" value="Unassembled WGS sequence"/>
</dbReference>
<protein>
    <submittedName>
        <fullName evidence="9">ABC transporter permease</fullName>
    </submittedName>
</protein>
<comment type="subcellular location">
    <subcellularLocation>
        <location evidence="1">Cell membrane</location>
        <topology evidence="1">Multi-pass membrane protein</topology>
    </subcellularLocation>
</comment>
<comment type="caution">
    <text evidence="9">The sequence shown here is derived from an EMBL/GenBank/DDBJ whole genome shotgun (WGS) entry which is preliminary data.</text>
</comment>
<dbReference type="GO" id="GO:0005886">
    <property type="term" value="C:plasma membrane"/>
    <property type="evidence" value="ECO:0007669"/>
    <property type="project" value="UniProtKB-SubCell"/>
</dbReference>
<dbReference type="PANTHER" id="PTHR43738:SF2">
    <property type="entry name" value="ABC TRANSPORTER PERMEASE"/>
    <property type="match status" value="1"/>
</dbReference>
<evidence type="ECO:0000256" key="1">
    <source>
        <dbReference type="ARBA" id="ARBA00004651"/>
    </source>
</evidence>
<keyword evidence="10" id="KW-1185">Reference proteome</keyword>
<feature type="transmembrane region" description="Helical" evidence="6">
    <location>
        <begin position="299"/>
        <end position="322"/>
    </location>
</feature>
<keyword evidence="3 6" id="KW-0812">Transmembrane</keyword>
<evidence type="ECO:0000256" key="5">
    <source>
        <dbReference type="ARBA" id="ARBA00023136"/>
    </source>
</evidence>
<evidence type="ECO:0000313" key="9">
    <source>
        <dbReference type="EMBL" id="MBR8536086.1"/>
    </source>
</evidence>
<feature type="domain" description="ABC3 transporter permease C-terminal" evidence="7">
    <location>
        <begin position="300"/>
        <end position="417"/>
    </location>
</feature>
<dbReference type="PANTHER" id="PTHR43738">
    <property type="entry name" value="ABC TRANSPORTER, MEMBRANE PROTEIN"/>
    <property type="match status" value="1"/>
</dbReference>
<dbReference type="Pfam" id="PF12704">
    <property type="entry name" value="MacB_PCD"/>
    <property type="match status" value="1"/>
</dbReference>
<keyword evidence="4 6" id="KW-1133">Transmembrane helix</keyword>
<dbReference type="InterPro" id="IPR003838">
    <property type="entry name" value="ABC3_permease_C"/>
</dbReference>
<proteinExistence type="predicted"/>
<reference evidence="9" key="1">
    <citation type="journal article" date="2018" name="Int. J. Syst. Evol. Microbiol.">
        <title>Carboxylicivirga sediminis sp. nov., isolated from coastal sediment.</title>
        <authorList>
            <person name="Wang F.Q."/>
            <person name="Ren L.H."/>
            <person name="Zou R.J."/>
            <person name="Sun Y.Z."/>
            <person name="Liu X.J."/>
            <person name="Jiang F."/>
            <person name="Liu L.J."/>
        </authorList>
    </citation>
    <scope>NUCLEOTIDE SEQUENCE</scope>
    <source>
        <strain evidence="9">JR1</strain>
    </source>
</reference>
<gene>
    <name evidence="9" type="ORF">KDU71_11005</name>
</gene>
<dbReference type="EMBL" id="JAGTAR010000015">
    <property type="protein sequence ID" value="MBR8536086.1"/>
    <property type="molecule type" value="Genomic_DNA"/>
</dbReference>
<dbReference type="InterPro" id="IPR025857">
    <property type="entry name" value="MacB_PCD"/>
</dbReference>
<keyword evidence="2" id="KW-1003">Cell membrane</keyword>
<dbReference type="RefSeq" id="WP_212190764.1">
    <property type="nucleotide sequence ID" value="NZ_JAGTAR010000015.1"/>
</dbReference>
<keyword evidence="5 6" id="KW-0472">Membrane</keyword>
<evidence type="ECO:0000256" key="6">
    <source>
        <dbReference type="SAM" id="Phobius"/>
    </source>
</evidence>
<evidence type="ECO:0000313" key="10">
    <source>
        <dbReference type="Proteomes" id="UP000679220"/>
    </source>
</evidence>
<accession>A0A941IWU7</accession>
<sequence>MSVLIKLAFKSIRYRKATLILSLISVSLSVVLLLGVERLRSTIEESFTSSISGTDLIVGARSGNVPLLLSSIFHIGYPSQNVSWETYEYFSTRQDVKWSIPISIGDSHKGFSVVGTTEQFFEHYEYGGKLNLQVNRGEACVHGYECVLGAKAAKDLGYTVGDNMVVTHGMGHDEFVRHEDEPFKVAGILETTGTPVDQSIFVSIYTLDAIHSHFYSNSHDVFNDLDRMHNHAGHAHHHETQLQNPKALSSFLLGVKSKSSLLSLQRTINEYTNEPLTAIMPVITLLELWEIVKPIEQTLIIISILVLIIAMAGVFTTIMISLSDRIREISILRSAGAKSQHIFGLILLESFGIICLGIITGISLLYAGLYLFKPILTKQLGVLISIGWFSLNEIFLLMLLLLLGGIIGLIPAYKSYKNSMAVSLVVKK</sequence>
<organism evidence="9 10">
    <name type="scientific">Carboxylicivirga sediminis</name>
    <dbReference type="NCBI Taxonomy" id="2006564"/>
    <lineage>
        <taxon>Bacteria</taxon>
        <taxon>Pseudomonadati</taxon>
        <taxon>Bacteroidota</taxon>
        <taxon>Bacteroidia</taxon>
        <taxon>Marinilabiliales</taxon>
        <taxon>Marinilabiliaceae</taxon>
        <taxon>Carboxylicivirga</taxon>
    </lineage>
</organism>
<feature type="domain" description="MacB-like periplasmic core" evidence="8">
    <location>
        <begin position="23"/>
        <end position="207"/>
    </location>
</feature>
<evidence type="ECO:0000256" key="2">
    <source>
        <dbReference type="ARBA" id="ARBA00022475"/>
    </source>
</evidence>
<feature type="transmembrane region" description="Helical" evidence="6">
    <location>
        <begin position="386"/>
        <end position="410"/>
    </location>
</feature>
<evidence type="ECO:0000256" key="4">
    <source>
        <dbReference type="ARBA" id="ARBA00022989"/>
    </source>
</evidence>
<evidence type="ECO:0000259" key="7">
    <source>
        <dbReference type="Pfam" id="PF02687"/>
    </source>
</evidence>
<dbReference type="Pfam" id="PF02687">
    <property type="entry name" value="FtsX"/>
    <property type="match status" value="1"/>
</dbReference>
<name>A0A941IWU7_9BACT</name>
<dbReference type="AlphaFoldDB" id="A0A941IWU7"/>
<dbReference type="InterPro" id="IPR051125">
    <property type="entry name" value="ABC-4/HrtB_transporter"/>
</dbReference>
<reference evidence="9" key="2">
    <citation type="submission" date="2021-04" db="EMBL/GenBank/DDBJ databases">
        <authorList>
            <person name="Zhang T."/>
            <person name="Zhang Y."/>
            <person name="Lu D."/>
            <person name="Zuo D."/>
            <person name="Du Z."/>
        </authorList>
    </citation>
    <scope>NUCLEOTIDE SEQUENCE</scope>
    <source>
        <strain evidence="9">JR1</strain>
    </source>
</reference>
<evidence type="ECO:0000259" key="8">
    <source>
        <dbReference type="Pfam" id="PF12704"/>
    </source>
</evidence>